<feature type="compositionally biased region" description="Polar residues" evidence="1">
    <location>
        <begin position="759"/>
        <end position="769"/>
    </location>
</feature>
<feature type="compositionally biased region" description="Low complexity" evidence="1">
    <location>
        <begin position="1369"/>
        <end position="1383"/>
    </location>
</feature>
<feature type="region of interest" description="Disordered" evidence="1">
    <location>
        <begin position="749"/>
        <end position="861"/>
    </location>
</feature>
<dbReference type="GeneID" id="7452206"/>
<feature type="compositionally biased region" description="Basic and acidic residues" evidence="1">
    <location>
        <begin position="989"/>
        <end position="1002"/>
    </location>
</feature>
<feature type="compositionally biased region" description="Basic and acidic residues" evidence="1">
    <location>
        <begin position="1422"/>
        <end position="1433"/>
    </location>
</feature>
<reference evidence="2 3" key="2">
    <citation type="journal article" date="2008" name="Nature">
        <title>The Phaeodactylum genome reveals the evolutionary history of diatom genomes.</title>
        <authorList>
            <person name="Bowler C."/>
            <person name="Allen A.E."/>
            <person name="Badger J.H."/>
            <person name="Grimwood J."/>
            <person name="Jabbari K."/>
            <person name="Kuo A."/>
            <person name="Maheswari U."/>
            <person name="Martens C."/>
            <person name="Maumus F."/>
            <person name="Otillar R.P."/>
            <person name="Rayko E."/>
            <person name="Salamov A."/>
            <person name="Vandepoele K."/>
            <person name="Beszteri B."/>
            <person name="Gruber A."/>
            <person name="Heijde M."/>
            <person name="Katinka M."/>
            <person name="Mock T."/>
            <person name="Valentin K."/>
            <person name="Verret F."/>
            <person name="Berges J.A."/>
            <person name="Brownlee C."/>
            <person name="Cadoret J.P."/>
            <person name="Chiovitti A."/>
            <person name="Choi C.J."/>
            <person name="Coesel S."/>
            <person name="De Martino A."/>
            <person name="Detter J.C."/>
            <person name="Durkin C."/>
            <person name="Falciatore A."/>
            <person name="Fournet J."/>
            <person name="Haruta M."/>
            <person name="Huysman M.J."/>
            <person name="Jenkins B.D."/>
            <person name="Jiroutova K."/>
            <person name="Jorgensen R.E."/>
            <person name="Joubert Y."/>
            <person name="Kaplan A."/>
            <person name="Kroger N."/>
            <person name="Kroth P.G."/>
            <person name="La Roche J."/>
            <person name="Lindquist E."/>
            <person name="Lommer M."/>
            <person name="Martin-Jezequel V."/>
            <person name="Lopez P.J."/>
            <person name="Lucas S."/>
            <person name="Mangogna M."/>
            <person name="McGinnis K."/>
            <person name="Medlin L.K."/>
            <person name="Montsant A."/>
            <person name="Oudot-Le Secq M.P."/>
            <person name="Napoli C."/>
            <person name="Obornik M."/>
            <person name="Parker M.S."/>
            <person name="Petit J.L."/>
            <person name="Porcel B.M."/>
            <person name="Poulsen N."/>
            <person name="Robison M."/>
            <person name="Rychlewski L."/>
            <person name="Rynearson T.A."/>
            <person name="Schmutz J."/>
            <person name="Shapiro H."/>
            <person name="Siaut M."/>
            <person name="Stanley M."/>
            <person name="Sussman M.R."/>
            <person name="Taylor A.R."/>
            <person name="Vardi A."/>
            <person name="von Dassow P."/>
            <person name="Vyverman W."/>
            <person name="Willis A."/>
            <person name="Wyrwicz L.S."/>
            <person name="Rokhsar D.S."/>
            <person name="Weissenbach J."/>
            <person name="Armbrust E.V."/>
            <person name="Green B.R."/>
            <person name="Van de Peer Y."/>
            <person name="Grigoriev I.V."/>
        </authorList>
    </citation>
    <scope>NUCLEOTIDE SEQUENCE [LARGE SCALE GENOMIC DNA]</scope>
    <source>
        <strain evidence="2 3">CCMP1335</strain>
    </source>
</reference>
<reference evidence="2 3" key="1">
    <citation type="journal article" date="2004" name="Science">
        <title>The genome of the diatom Thalassiosira pseudonana: ecology, evolution, and metabolism.</title>
        <authorList>
            <person name="Armbrust E.V."/>
            <person name="Berges J.A."/>
            <person name="Bowler C."/>
            <person name="Green B.R."/>
            <person name="Martinez D."/>
            <person name="Putnam N.H."/>
            <person name="Zhou S."/>
            <person name="Allen A.E."/>
            <person name="Apt K.E."/>
            <person name="Bechner M."/>
            <person name="Brzezinski M.A."/>
            <person name="Chaal B.K."/>
            <person name="Chiovitti A."/>
            <person name="Davis A.K."/>
            <person name="Demarest M.S."/>
            <person name="Detter J.C."/>
            <person name="Glavina T."/>
            <person name="Goodstein D."/>
            <person name="Hadi M.Z."/>
            <person name="Hellsten U."/>
            <person name="Hildebrand M."/>
            <person name="Jenkins B.D."/>
            <person name="Jurka J."/>
            <person name="Kapitonov V.V."/>
            <person name="Kroger N."/>
            <person name="Lau W.W."/>
            <person name="Lane T.W."/>
            <person name="Larimer F.W."/>
            <person name="Lippmeier J.C."/>
            <person name="Lucas S."/>
            <person name="Medina M."/>
            <person name="Montsant A."/>
            <person name="Obornik M."/>
            <person name="Parker M.S."/>
            <person name="Palenik B."/>
            <person name="Pazour G.J."/>
            <person name="Richardson P.M."/>
            <person name="Rynearson T.A."/>
            <person name="Saito M.A."/>
            <person name="Schwartz D.C."/>
            <person name="Thamatrakoln K."/>
            <person name="Valentin K."/>
            <person name="Vardi A."/>
            <person name="Wilkerson F.P."/>
            <person name="Rokhsar D.S."/>
        </authorList>
    </citation>
    <scope>NUCLEOTIDE SEQUENCE [LARGE SCALE GENOMIC DNA]</scope>
    <source>
        <strain evidence="2 3">CCMP1335</strain>
    </source>
</reference>
<feature type="compositionally biased region" description="Low complexity" evidence="1">
    <location>
        <begin position="57"/>
        <end position="83"/>
    </location>
</feature>
<protein>
    <submittedName>
        <fullName evidence="2">Uncharacterized protein</fullName>
    </submittedName>
</protein>
<sequence>MNSSHPTAPVNGGTGHDSHPSGTPFIESNDDAAVSSLRGSINNCNVNVSTDAAITPSSYNNNSSTPSYNNNNNNNSSRSYNSNNNKQRLVVVPSMMMLSYLLLHRVLSDLSFFAHAAASDDSFISNGSGGIATLNRMNSVGGIEMNRVQVVGSCLSVFDDDDGGDGDDDGEMMEGGIAFGGKGGVGSLGESLMRESAVLEEEECIDLGEGNGSSMIGTVNVDHVFTFTQEVPIENYPSMEQHQCLPSNGEHHVQWNNDTSFARVVFGNIIQSVGVGGDQCSTDGGWDVVESTCGTTKNVYSKSSLLDVQGMAVVDEEQTTMGKNELTAESDKDTLWGTDFDYFKDSNSTSSDTITSATVNQSTPLPTTTQSHQHVPNISICVNCHAFFQIQVKINGDAKSSGLPTSFRDRHQYFVSLEEVGHGDHHDEVVYLERPVDLHCKHETAIMSCDAFSPHECHDAVLPFACHSVATFSVSYSSLSNIVDASSHHRQKVMLASLLRDFTVSVSPNGTAHRRSVVDEWLVNVAIPEQGQGDKRKPIKFYNPIYTATLSDKVYLDNDNIDDDDDYFNGRDDSNTWEKIKIGCLSGLVGGMGVIVVCLLCDTMGTTEEEPDCDIVGYEIPKHGQSSGHRHTNEFSPPLPPLTPNDTMHGNDLGVNMASPAVSRALFSSPTLDQDDDVTPVSSNTRSYRMEKCDVESVIGKDAKSGEDETDNVAGEQREHLNVEMNALGNEADTMNETENTISGQKKCLGKDASESNETDPQPSDSTEGQPEFYSPKYDENNAPLPHSNSFSQDETFGNANAELHGDAAGKEGRSDYNDDGYANAENMSQLFRGRLSPPNNNAEDNDETQGEGEKECDSPPKIVRSCNVRVVHVRTIAQKAAEELAVINADHGVPDCHLEQEGCHIESSHLNESDANEGVYQQEEEYGWTNRLNESIGDHQEKVEVEDSRLNDYTTSCRAVVEEVVDAEQMSLNEKQSLMDGPVAEEYQTGRDAKHEDEAVEAHCYQSNSVSSSSEHKASEDLSAGLTPVERQPPTSTVKSSDSNNFSIRPNDSLAEDEDLESSSPSKQQISSDEYRLSLDESQKDFCNNAPPTPVGSNDSVSVSHVHNRKTSVLDDNNDKVPPPSYPKDSNITFPTSPVGSSDSVSVSFNRNSIFEDEEAHGAESSAKYHRGDSSKTSSFSPVRSSSSVSISFGQYSRSQGTSPLRVETKEVLNSLYTPASPATPNSSFANNQSGGELEEEATVKAETSNLDKENVLTTPFRNKDCSPAKDMSSAQTADHSRVLSAKIARFRSSEGACFLPLSTVAATMAGDFTVSRRKPDASNISNRPVALPTGFEGQRKRFAACISGQSQEDHFDHETNAKNDFKSNSSEPSNSSNSNNEIYRKKRKRSSSAAKIEKRLRATLKKPAVHIPSKSLPHFSQEDDKSVWKLA</sequence>
<keyword evidence="3" id="KW-1185">Reference proteome</keyword>
<dbReference type="Proteomes" id="UP000001449">
    <property type="component" value="Chromosome 4"/>
</dbReference>
<evidence type="ECO:0000313" key="2">
    <source>
        <dbReference type="EMBL" id="EED93042.1"/>
    </source>
</evidence>
<dbReference type="PaxDb" id="35128-Thaps4813"/>
<gene>
    <name evidence="2" type="ORF">THAPSDRAFT_4813</name>
</gene>
<name>B8C0D2_THAPS</name>
<dbReference type="KEGG" id="tps:THAPSDRAFT_4813"/>
<accession>B8C0D2</accession>
<feature type="compositionally biased region" description="Basic and acidic residues" evidence="1">
    <location>
        <begin position="1074"/>
        <end position="1085"/>
    </location>
</feature>
<feature type="compositionally biased region" description="Polar residues" evidence="1">
    <location>
        <begin position="1216"/>
        <end position="1236"/>
    </location>
</feature>
<feature type="compositionally biased region" description="Polar residues" evidence="1">
    <location>
        <begin position="787"/>
        <end position="799"/>
    </location>
</feature>
<feature type="compositionally biased region" description="Basic and acidic residues" evidence="1">
    <location>
        <begin position="804"/>
        <end position="817"/>
    </location>
</feature>
<feature type="region of interest" description="Disordered" evidence="1">
    <location>
        <begin position="989"/>
        <end position="1281"/>
    </location>
</feature>
<feature type="compositionally biased region" description="Low complexity" evidence="1">
    <location>
        <begin position="1063"/>
        <end position="1073"/>
    </location>
</feature>
<feature type="region of interest" description="Disordered" evidence="1">
    <location>
        <begin position="1"/>
        <end position="29"/>
    </location>
</feature>
<evidence type="ECO:0000313" key="3">
    <source>
        <dbReference type="Proteomes" id="UP000001449"/>
    </source>
</evidence>
<evidence type="ECO:0000256" key="1">
    <source>
        <dbReference type="SAM" id="MobiDB-lite"/>
    </source>
</evidence>
<dbReference type="HOGENOM" id="CLU_252347_0_0_1"/>
<feature type="region of interest" description="Disordered" evidence="1">
    <location>
        <begin position="699"/>
        <end position="718"/>
    </location>
</feature>
<feature type="compositionally biased region" description="Polar residues" evidence="1">
    <location>
        <begin position="1034"/>
        <end position="1051"/>
    </location>
</feature>
<feature type="region of interest" description="Disordered" evidence="1">
    <location>
        <begin position="1350"/>
        <end position="1433"/>
    </location>
</feature>
<proteinExistence type="predicted"/>
<feature type="region of interest" description="Disordered" evidence="1">
    <location>
        <begin position="54"/>
        <end position="83"/>
    </location>
</feature>
<dbReference type="EMBL" id="CM000641">
    <property type="protein sequence ID" value="EED93042.1"/>
    <property type="molecule type" value="Genomic_DNA"/>
</dbReference>
<dbReference type="InParanoid" id="B8C0D2"/>
<feature type="compositionally biased region" description="Basic and acidic residues" evidence="1">
    <location>
        <begin position="1353"/>
        <end position="1367"/>
    </location>
</feature>
<feature type="compositionally biased region" description="Low complexity" evidence="1">
    <location>
        <begin position="1138"/>
        <end position="1149"/>
    </location>
</feature>
<dbReference type="RefSeq" id="XP_002289505.1">
    <property type="nucleotide sequence ID" value="XM_002289469.1"/>
</dbReference>
<organism evidence="2 3">
    <name type="scientific">Thalassiosira pseudonana</name>
    <name type="common">Marine diatom</name>
    <name type="synonym">Cyclotella nana</name>
    <dbReference type="NCBI Taxonomy" id="35128"/>
    <lineage>
        <taxon>Eukaryota</taxon>
        <taxon>Sar</taxon>
        <taxon>Stramenopiles</taxon>
        <taxon>Ochrophyta</taxon>
        <taxon>Bacillariophyta</taxon>
        <taxon>Coscinodiscophyceae</taxon>
        <taxon>Thalassiosirophycidae</taxon>
        <taxon>Thalassiosirales</taxon>
        <taxon>Thalassiosiraceae</taxon>
        <taxon>Thalassiosira</taxon>
    </lineage>
</organism>
<feature type="compositionally biased region" description="Low complexity" evidence="1">
    <location>
        <begin position="1176"/>
        <end position="1198"/>
    </location>
</feature>